<dbReference type="SUPFAM" id="SSF48239">
    <property type="entry name" value="Terpenoid cyclases/Protein prenyltransferases"/>
    <property type="match status" value="1"/>
</dbReference>
<dbReference type="EMBL" id="AEPE02000005">
    <property type="protein sequence ID" value="EFZ36746.1"/>
    <property type="molecule type" value="Genomic_DNA"/>
</dbReference>
<comment type="similarity">
    <text evidence="1">Belongs to the protease inhibitor I39 (alpha-2-macroglobulin) family. Bacterial alpha-2-macroglobulin subfamily.</text>
</comment>
<evidence type="ECO:0000313" key="4">
    <source>
        <dbReference type="Proteomes" id="UP000005580"/>
    </source>
</evidence>
<dbReference type="Pfam" id="PF00207">
    <property type="entry name" value="A2M"/>
    <property type="match status" value="1"/>
</dbReference>
<dbReference type="Gene3D" id="1.50.10.20">
    <property type="match status" value="1"/>
</dbReference>
<proteinExistence type="inferred from homology"/>
<dbReference type="PANTHER" id="PTHR40094">
    <property type="entry name" value="ALPHA-2-MACROGLOBULIN HOMOLOG"/>
    <property type="match status" value="1"/>
</dbReference>
<dbReference type="InterPro" id="IPR041246">
    <property type="entry name" value="Bact_MG10"/>
</dbReference>
<dbReference type="Pfam" id="PF13715">
    <property type="entry name" value="CarbopepD_reg_2"/>
    <property type="match status" value="1"/>
</dbReference>
<keyword evidence="4" id="KW-1185">Reference proteome</keyword>
<dbReference type="Pfam" id="PF17973">
    <property type="entry name" value="bMG10"/>
    <property type="match status" value="1"/>
</dbReference>
<comment type="caution">
    <text evidence="3">The sequence shown here is derived from an EMBL/GenBank/DDBJ whole genome shotgun (WGS) entry which is preliminary data.</text>
</comment>
<dbReference type="PANTHER" id="PTHR40094:SF1">
    <property type="entry name" value="UBIQUITIN DOMAIN-CONTAINING PROTEIN"/>
    <property type="match status" value="1"/>
</dbReference>
<feature type="domain" description="Alpha-2-macroglobulin" evidence="2">
    <location>
        <begin position="1169"/>
        <end position="1259"/>
    </location>
</feature>
<protein>
    <submittedName>
        <fullName evidence="3">Alpha-2-macroglobulin family protein</fullName>
    </submittedName>
</protein>
<evidence type="ECO:0000313" key="3">
    <source>
        <dbReference type="EMBL" id="EFZ36746.1"/>
    </source>
</evidence>
<name>E7RR58_9BACT</name>
<dbReference type="STRING" id="28134.SAMN05444288_1307"/>
<dbReference type="Gene3D" id="2.60.40.1930">
    <property type="match status" value="1"/>
</dbReference>
<reference evidence="3" key="1">
    <citation type="submission" date="2011-01" db="EMBL/GenBank/DDBJ databases">
        <authorList>
            <person name="Muzny D."/>
            <person name="Qin X."/>
            <person name="Buhay C."/>
            <person name="Dugan-Rocha S."/>
            <person name="Ding Y."/>
            <person name="Chen G."/>
            <person name="Hawes A."/>
            <person name="Holder M."/>
            <person name="Jhangiani S."/>
            <person name="Johnson A."/>
            <person name="Khan Z."/>
            <person name="Li Z."/>
            <person name="Liu W."/>
            <person name="Liu X."/>
            <person name="Perez L."/>
            <person name="Shen H."/>
            <person name="Wang Q."/>
            <person name="Watt J."/>
            <person name="Xi L."/>
            <person name="Xin Y."/>
            <person name="Zhou J."/>
            <person name="Deng J."/>
            <person name="Jiang H."/>
            <person name="Liu Y."/>
            <person name="Qu J."/>
            <person name="Song X.-Z."/>
            <person name="Zhang L."/>
            <person name="Villasana D."/>
            <person name="Johnson A."/>
            <person name="Liu J."/>
            <person name="Liyanage D."/>
            <person name="Lorensuhewa L."/>
            <person name="Robinson T."/>
            <person name="Song A."/>
            <person name="Song B.-B."/>
            <person name="Dinh H."/>
            <person name="Thornton R."/>
            <person name="Coyle M."/>
            <person name="Francisco L."/>
            <person name="Jackson L."/>
            <person name="Javaid M."/>
            <person name="Korchina V."/>
            <person name="Kovar C."/>
            <person name="Mata R."/>
            <person name="Mathew T."/>
            <person name="Ngo R."/>
            <person name="Nguyen L."/>
            <person name="Nguyen N."/>
            <person name="Okwuonu G."/>
            <person name="Ongeri F."/>
            <person name="Pham C."/>
            <person name="Simmons D."/>
            <person name="Wilczek-Boney K."/>
            <person name="Hale W."/>
            <person name="Jakkamsetti A."/>
            <person name="Pham P."/>
            <person name="Ruth R."/>
            <person name="San Lucas F."/>
            <person name="Warren J."/>
            <person name="Zhang J."/>
            <person name="Zhao Z."/>
            <person name="Zhou C."/>
            <person name="Zhu D."/>
            <person name="Lee S."/>
            <person name="Bess C."/>
            <person name="Blankenburg K."/>
            <person name="Forbes L."/>
            <person name="Fu Q."/>
            <person name="Gubbala S."/>
            <person name="Hirani K."/>
            <person name="Jayaseelan J.C."/>
            <person name="Lara F."/>
            <person name="Munidasa M."/>
            <person name="Palculict T."/>
            <person name="Patil S."/>
            <person name="Pu L.-L."/>
            <person name="Saada N."/>
            <person name="Tang L."/>
            <person name="Weissenberger G."/>
            <person name="Zhu Y."/>
            <person name="Hemphill L."/>
            <person name="Shang Y."/>
            <person name="Youmans B."/>
            <person name="Ayvaz T."/>
            <person name="Ross M."/>
            <person name="Santibanez J."/>
            <person name="Aqrawi P."/>
            <person name="Gross S."/>
            <person name="Joshi V."/>
            <person name="Fowler G."/>
            <person name="Nazareth L."/>
            <person name="Reid J."/>
            <person name="Worley K."/>
            <person name="Petrosino J."/>
            <person name="Highlander S."/>
            <person name="Gibbs R."/>
        </authorList>
    </citation>
    <scope>NUCLEOTIDE SEQUENCE [LARGE SCALE GENOMIC DNA]</scope>
    <source>
        <strain evidence="3">ATCC 33269</strain>
    </source>
</reference>
<gene>
    <name evidence="3" type="ORF">HMPREF0663_11659</name>
</gene>
<dbReference type="SMART" id="SM01360">
    <property type="entry name" value="A2M"/>
    <property type="match status" value="1"/>
</dbReference>
<dbReference type="Proteomes" id="UP000005580">
    <property type="component" value="Unassembled WGS sequence"/>
</dbReference>
<dbReference type="HOGENOM" id="CLU_001849_0_0_10"/>
<dbReference type="InterPro" id="IPR002890">
    <property type="entry name" value="MG2"/>
</dbReference>
<dbReference type="InterPro" id="IPR051802">
    <property type="entry name" value="YfhM-like"/>
</dbReference>
<dbReference type="InterPro" id="IPR008930">
    <property type="entry name" value="Terpenoid_cyclase/PrenylTrfase"/>
</dbReference>
<dbReference type="InterPro" id="IPR008969">
    <property type="entry name" value="CarboxyPept-like_regulatory"/>
</dbReference>
<dbReference type="InterPro" id="IPR001599">
    <property type="entry name" value="Macroglobln_a2"/>
</dbReference>
<dbReference type="SUPFAM" id="SSF49464">
    <property type="entry name" value="Carboxypeptidase regulatory domain-like"/>
    <property type="match status" value="1"/>
</dbReference>
<dbReference type="GO" id="GO:0004866">
    <property type="term" value="F:endopeptidase inhibitor activity"/>
    <property type="evidence" value="ECO:0007669"/>
    <property type="project" value="InterPro"/>
</dbReference>
<organism evidence="3 4">
    <name type="scientific">Hoylesella oralis ATCC 33269</name>
    <dbReference type="NCBI Taxonomy" id="873533"/>
    <lineage>
        <taxon>Bacteria</taxon>
        <taxon>Pseudomonadati</taxon>
        <taxon>Bacteroidota</taxon>
        <taxon>Bacteroidia</taxon>
        <taxon>Bacteroidales</taxon>
        <taxon>Prevotellaceae</taxon>
        <taxon>Hoylesella</taxon>
    </lineage>
</organism>
<evidence type="ECO:0000259" key="2">
    <source>
        <dbReference type="SMART" id="SM01360"/>
    </source>
</evidence>
<accession>E7RR58</accession>
<sequence length="1893" mass="212580">MVSQALPFRRKRLYLQYLYQMLFIMKKGILIVVISFLLPSCLQAQSLKALWRDVHSSASLHPQTAMAKLEKIIDAAEKKGAYLELLRADIALAGLKTDVAPDSLLPQLNRIRAHELLVRDREPVVASLYEAYLGLTVPDSVPYLRMALERKEALARAKAADYSSVVCLKQGSKYFGNDMLSVVGYAVGDVALLHDYYALHGNRAATMLTALDVLRGRSSAVGGSGQRSAYVASLDSLLHLYGDLEVSAEVAIEKYNVLVRNVDYTRAQRVAYIEEMLARYPKYERMNILRNAYRELINPYVNVDIKDILLTSRDTLTLKVAHRNIEKLRIKVDRIDRSTAELSTFDTDFEENWGDLKYKRRHRIGNVSQTITYSVTDRSKIERDTLRLSSLPVGMYIIETSTFPKTKKARCLLHVSDIRPIVVSLPDSTVRIAVVNAITSKPIGGAKIKIEDGETLYCNAQGEVTHRVKDDECAYAYTDYDRACTFVNLSEALIDDGDEEDTTYVKNVLTDRTVYRPGQTVHAAATVFRRKGDRVAIDSGKDITFRLHDPQRKVIDSLTVKVDSYGTGTADFRLPARLLNGSYRVEVDGESCYIRVEEYKRPTFSVTVPDIETRYKAGDTLHLACKATALMGEGLSGAAVECKVSFNSYSYPSDFPDTTLVLTTDAKGVFMLDLPLPKIVKKGSEGYSLRLNATVTDRAGESQTADKYISVGCKAVQLSAPYADYVPRDSMKHLPFFARNNMKKELDATVRYWLKGYEEQVYTAKSGRPAGFVMPASLPNGRYTFVITCEDDTIERSYIVYNPEDRRPSAYVDSWVICPYNVFDREGKEPLKIHFGTSQRDVHMVYTVATADSVLECSTVELSDSIVTREFYYRKEYGRGLMVSWAWYKNGVFYHEQAELIKPLPDSYLNLKWNTFRDRLQPGSKEQWQLTVTTADGKPAHARLIAAMYDKSLDYIGRNDWYFNTGISRELPQYEFATPNNYSWQTVGSSVIKRFPEPAFRSACLDLGNGLWGMKVSGKVVTDEEDPVIGCSVRTEGSASYGVVTDIDGNYTITVPLGKRLVYSYIGYKKEVRMVTSRVMNVTLTDDDRSLNEVIVTGYGTAKKCALTGSVAGVTVRGAASVEYTAPVIKRDAALYGALAPKDDFFIPADNRKQASAALLPVRKNMAETAFFYPRLTTDEKGQVGISFTLPESITAWRFMGQAHTRDMKNGFIEAEAVAKKALMVQPNLPRFVRTTDKLTIQARLFNTTEVDLRGTGTLFLLDPETERPIYSRQVSFQAVPDSSVTLTFPSIDMARIEPSKASLYICKVMVSAGNMSDGEQHYLPVLPDVEQVLRTIPFTQTAKGTERIDISRLFPRGSTGRKLTVEYVDNPAWMMLEALHAYAHPYDDCAVCQSIAYYSQCLAGHILASSPAIKATIETCRRDTSALRGLKSKLAQNEELKSIMLEETPWNVSADTETEQKRQLVDFFDTELLAEKMNTAISKLLHLQNTDGSWSWFKGMKGNRYITETVTEVLVRLNNMVGMRPQTKHMIDRAFAYLSRQEADMEYLYLCALDDRKPADKGKKGKRKLLNDAEKTAESMTILQRALTAIVMQKENTAHSRAVARRLVESIKQYSVYDKAKGRYFDTRRAGYSWLDYKIPTQVAAIEALRLITPEDTQTITEMQLWLLQEKRSQYWLTAINSAAAVYAFLSDSTSFVQPTTKDDAPVLRIDGKQLRMPQATAGLGYAKIMVTPAGERLFTAEKKTKIVSWGALYAQYLQKISDIQRSGSELSVTRQIIPVKPGPLKVGSKVRVRITLKAARDLDFVQVIDKRAACMEPVDQRSGYDGTYYCSNKDCATAYYISMLSKGTHTIEKEYYLDRSGTYTLGSVTAQCAYAPEYAATERAGAMITVE</sequence>
<dbReference type="eggNOG" id="COG2373">
    <property type="taxonomic scope" value="Bacteria"/>
</dbReference>
<dbReference type="Pfam" id="PF01835">
    <property type="entry name" value="MG2"/>
    <property type="match status" value="1"/>
</dbReference>
<evidence type="ECO:0000256" key="1">
    <source>
        <dbReference type="ARBA" id="ARBA00010556"/>
    </source>
</evidence>